<evidence type="ECO:0000256" key="2">
    <source>
        <dbReference type="ARBA" id="ARBA00022679"/>
    </source>
</evidence>
<dbReference type="InterPro" id="IPR007757">
    <property type="entry name" value="MT-A70-like"/>
</dbReference>
<keyword evidence="3" id="KW-0949">S-adenosyl-L-methionine</keyword>
<keyword evidence="1 5" id="KW-0489">Methyltransferase</keyword>
<keyword evidence="2 5" id="KW-0808">Transferase</keyword>
<dbReference type="PANTHER" id="PTHR12829:SF7">
    <property type="entry name" value="N6-ADENOSINE-METHYLTRANSFERASE CATALYTIC SUBUNIT"/>
    <property type="match status" value="1"/>
</dbReference>
<dbReference type="EMBL" id="SOZD01000005">
    <property type="protein sequence ID" value="TFF20798.1"/>
    <property type="molecule type" value="Genomic_DNA"/>
</dbReference>
<comment type="caution">
    <text evidence="5">The sequence shown here is derived from an EMBL/GenBank/DDBJ whole genome shotgun (WGS) entry which is preliminary data.</text>
</comment>
<dbReference type="SUPFAM" id="SSF53335">
    <property type="entry name" value="S-adenosyl-L-methionine-dependent methyltransferases"/>
    <property type="match status" value="1"/>
</dbReference>
<name>A0A4Y8RG41_9HYPH</name>
<dbReference type="Pfam" id="PF05063">
    <property type="entry name" value="MT-A70"/>
    <property type="match status" value="1"/>
</dbReference>
<evidence type="ECO:0000256" key="3">
    <source>
        <dbReference type="ARBA" id="ARBA00022691"/>
    </source>
</evidence>
<reference evidence="5 6" key="1">
    <citation type="submission" date="2019-03" db="EMBL/GenBank/DDBJ databases">
        <title>Jiella endophytica sp. nov., a novel endophytic bacterium isolated from root of Ficus microcarpa Linn. f.</title>
        <authorList>
            <person name="Tuo L."/>
        </authorList>
    </citation>
    <scope>NUCLEOTIDE SEQUENCE [LARGE SCALE GENOMIC DNA]</scope>
    <source>
        <strain evidence="5 6">CBS5Q-3</strain>
    </source>
</reference>
<keyword evidence="6" id="KW-1185">Reference proteome</keyword>
<evidence type="ECO:0000256" key="4">
    <source>
        <dbReference type="PROSITE-ProRule" id="PRU00489"/>
    </source>
</evidence>
<dbReference type="PANTHER" id="PTHR12829">
    <property type="entry name" value="N6-ADENOSINE-METHYLTRANSFERASE"/>
    <property type="match status" value="1"/>
</dbReference>
<dbReference type="InterPro" id="IPR029063">
    <property type="entry name" value="SAM-dependent_MTases_sf"/>
</dbReference>
<dbReference type="GO" id="GO:0008168">
    <property type="term" value="F:methyltransferase activity"/>
    <property type="evidence" value="ECO:0007669"/>
    <property type="project" value="UniProtKB-KW"/>
</dbReference>
<accession>A0A4Y8RG41</accession>
<evidence type="ECO:0000313" key="6">
    <source>
        <dbReference type="Proteomes" id="UP000298179"/>
    </source>
</evidence>
<gene>
    <name evidence="5" type="ORF">E3C22_18080</name>
</gene>
<protein>
    <submittedName>
        <fullName evidence="5">DNA methyltransferase</fullName>
    </submittedName>
</protein>
<organism evidence="5 6">
    <name type="scientific">Jiella endophytica</name>
    <dbReference type="NCBI Taxonomy" id="2558362"/>
    <lineage>
        <taxon>Bacteria</taxon>
        <taxon>Pseudomonadati</taxon>
        <taxon>Pseudomonadota</taxon>
        <taxon>Alphaproteobacteria</taxon>
        <taxon>Hyphomicrobiales</taxon>
        <taxon>Aurantimonadaceae</taxon>
        <taxon>Jiella</taxon>
    </lineage>
</organism>
<evidence type="ECO:0000313" key="5">
    <source>
        <dbReference type="EMBL" id="TFF20798.1"/>
    </source>
</evidence>
<dbReference type="OrthoDB" id="9800596at2"/>
<evidence type="ECO:0000256" key="1">
    <source>
        <dbReference type="ARBA" id="ARBA00022603"/>
    </source>
</evidence>
<dbReference type="GO" id="GO:0032259">
    <property type="term" value="P:methylation"/>
    <property type="evidence" value="ECO:0007669"/>
    <property type="project" value="UniProtKB-KW"/>
</dbReference>
<proteinExistence type="inferred from homology"/>
<dbReference type="AlphaFoldDB" id="A0A4Y8RG41"/>
<dbReference type="RefSeq" id="WP_134763273.1">
    <property type="nucleotide sequence ID" value="NZ_SOZD01000005.1"/>
</dbReference>
<dbReference type="Proteomes" id="UP000298179">
    <property type="component" value="Unassembled WGS sequence"/>
</dbReference>
<sequence length="193" mass="21574">MIDLQLFAFDVVVVDFPWPWATWSPKGEEKSPQAQYQTMTMEEIAATRIGDLLAPSGLLVMWCTWPLIDRQAAIMRGFGIEPVTGGAWAKRTPSGKLRWGTGYVLRSVCEPFLVGRLKGAAIAKGKCKNLVETLEDAAIDGVAREHSRKPDEFYALIEALVPDGRRADIFARQRRPGWTPWGNEIEKFPEAAK</sequence>
<comment type="similarity">
    <text evidence="4">Belongs to the MT-A70-like family.</text>
</comment>
<dbReference type="PROSITE" id="PS51143">
    <property type="entry name" value="MT_A70"/>
    <property type="match status" value="1"/>
</dbReference>